<protein>
    <submittedName>
        <fullName evidence="6">Siderophore iron transporter</fullName>
    </submittedName>
</protein>
<feature type="transmembrane region" description="Helical" evidence="5">
    <location>
        <begin position="26"/>
        <end position="46"/>
    </location>
</feature>
<dbReference type="EMBL" id="JARVKF010000447">
    <property type="protein sequence ID" value="KAK9412854.1"/>
    <property type="molecule type" value="Genomic_DNA"/>
</dbReference>
<reference evidence="6 7" key="1">
    <citation type="journal article" date="2024" name="J. Plant Pathol.">
        <title>Sequence and assembly of the genome of Seiridium unicorne, isolate CBS 538.82, causal agent of cypress canker disease.</title>
        <authorList>
            <person name="Scali E."/>
            <person name="Rocca G.D."/>
            <person name="Danti R."/>
            <person name="Garbelotto M."/>
            <person name="Barberini S."/>
            <person name="Baroncelli R."/>
            <person name="Emiliani G."/>
        </authorList>
    </citation>
    <scope>NUCLEOTIDE SEQUENCE [LARGE SCALE GENOMIC DNA]</scope>
    <source>
        <strain evidence="6 7">BM-138-508</strain>
    </source>
</reference>
<keyword evidence="3 5" id="KW-1133">Transmembrane helix</keyword>
<dbReference type="SUPFAM" id="SSF103473">
    <property type="entry name" value="MFS general substrate transporter"/>
    <property type="match status" value="1"/>
</dbReference>
<evidence type="ECO:0000256" key="3">
    <source>
        <dbReference type="ARBA" id="ARBA00022989"/>
    </source>
</evidence>
<dbReference type="InterPro" id="IPR036259">
    <property type="entry name" value="MFS_trans_sf"/>
</dbReference>
<evidence type="ECO:0000256" key="2">
    <source>
        <dbReference type="ARBA" id="ARBA00022692"/>
    </source>
</evidence>
<keyword evidence="4 5" id="KW-0472">Membrane</keyword>
<evidence type="ECO:0000313" key="6">
    <source>
        <dbReference type="EMBL" id="KAK9412854.1"/>
    </source>
</evidence>
<accession>A0ABR2UE86</accession>
<organism evidence="6 7">
    <name type="scientific">Seiridium unicorne</name>
    <dbReference type="NCBI Taxonomy" id="138068"/>
    <lineage>
        <taxon>Eukaryota</taxon>
        <taxon>Fungi</taxon>
        <taxon>Dikarya</taxon>
        <taxon>Ascomycota</taxon>
        <taxon>Pezizomycotina</taxon>
        <taxon>Sordariomycetes</taxon>
        <taxon>Xylariomycetidae</taxon>
        <taxon>Amphisphaeriales</taxon>
        <taxon>Sporocadaceae</taxon>
        <taxon>Seiridium</taxon>
    </lineage>
</organism>
<name>A0ABR2UE86_9PEZI</name>
<keyword evidence="7" id="KW-1185">Reference proteome</keyword>
<sequence>MSQNSHVPTNPAPNRILRFVSSIPSFYTWVSLIFVSVVNIFLVTYLDQEMLPVCSCDVAKSHVAGATGTVGSVAETQAPNGNQLQGWGDVVRTLAFCVQAFVLGYTGFMIGRDTEKLVRIEEQTVASPIPEDGDSRPVFKVPDDELKKPLRDDLPSWVSAHGSRHQCIVVLQEAQICAVYVVDRDERQQRSQQAVHRQYLRHDLEAVHTSTTVSLYIVEEVLVAIGSSGLDLCNDTIIADPTSLEWRGFGSSMLSTSCIINNWFAGNMVDGIDRRGQWRWSYGGFAIIMPVCLGPAIAVLIYLDRAVVSRGIVNISSSNAARRAARKLAQQRGYDGPWGAVVARAVETSKTWAQAAGRNLDELDAFGLTLLGFGWSLPLLPFSLKTSFAYVAEPDVPGLGLLHQYSRLGALRGEAHRSMGTLIDGDMATNNTAALVIALVLVGFGGSMSVVGSGVAAQASVSPQDVALAISLLALW</sequence>
<evidence type="ECO:0000313" key="7">
    <source>
        <dbReference type="Proteomes" id="UP001408356"/>
    </source>
</evidence>
<proteinExistence type="predicted"/>
<dbReference type="PANTHER" id="PTHR23501">
    <property type="entry name" value="MAJOR FACILITATOR SUPERFAMILY"/>
    <property type="match status" value="1"/>
</dbReference>
<dbReference type="Proteomes" id="UP001408356">
    <property type="component" value="Unassembled WGS sequence"/>
</dbReference>
<evidence type="ECO:0000256" key="4">
    <source>
        <dbReference type="ARBA" id="ARBA00023136"/>
    </source>
</evidence>
<dbReference type="PANTHER" id="PTHR23501:SF58">
    <property type="entry name" value="LOW AFFINITY HEME TRANSPORTER STR3"/>
    <property type="match status" value="1"/>
</dbReference>
<comment type="caution">
    <text evidence="6">The sequence shown here is derived from an EMBL/GenBank/DDBJ whole genome shotgun (WGS) entry which is preliminary data.</text>
</comment>
<feature type="transmembrane region" description="Helical" evidence="5">
    <location>
        <begin position="282"/>
        <end position="303"/>
    </location>
</feature>
<gene>
    <name evidence="6" type="ORF">SUNI508_12267</name>
</gene>
<evidence type="ECO:0000256" key="1">
    <source>
        <dbReference type="ARBA" id="ARBA00004141"/>
    </source>
</evidence>
<comment type="subcellular location">
    <subcellularLocation>
        <location evidence="1">Membrane</location>
        <topology evidence="1">Multi-pass membrane protein</topology>
    </subcellularLocation>
</comment>
<keyword evidence="2 5" id="KW-0812">Transmembrane</keyword>
<evidence type="ECO:0000256" key="5">
    <source>
        <dbReference type="SAM" id="Phobius"/>
    </source>
</evidence>